<dbReference type="EMBL" id="JWSP02000004">
    <property type="protein sequence ID" value="PNO32318.1"/>
    <property type="molecule type" value="Genomic_DNA"/>
</dbReference>
<dbReference type="AlphaFoldDB" id="A0A2K0JAN2"/>
<dbReference type="SUPFAM" id="SSF51206">
    <property type="entry name" value="cAMP-binding domain-like"/>
    <property type="match status" value="1"/>
</dbReference>
<dbReference type="InterPro" id="IPR000595">
    <property type="entry name" value="cNMP-bd_dom"/>
</dbReference>
<evidence type="ECO:0000259" key="1">
    <source>
        <dbReference type="PROSITE" id="PS50042"/>
    </source>
</evidence>
<evidence type="ECO:0000313" key="3">
    <source>
        <dbReference type="Proteomes" id="UP000236163"/>
    </source>
</evidence>
<dbReference type="Gene3D" id="2.60.120.10">
    <property type="entry name" value="Jelly Rolls"/>
    <property type="match status" value="1"/>
</dbReference>
<dbReference type="InterPro" id="IPR014710">
    <property type="entry name" value="RmlC-like_jellyroll"/>
</dbReference>
<name>A0A2K0JAN2_SALHO</name>
<proteinExistence type="predicted"/>
<organism evidence="2 3">
    <name type="scientific">Salmonella enterica subsp. houtenae serovar 50:g,z51:-</name>
    <dbReference type="NCBI Taxonomy" id="1173947"/>
    <lineage>
        <taxon>Bacteria</taxon>
        <taxon>Pseudomonadati</taxon>
        <taxon>Pseudomonadota</taxon>
        <taxon>Gammaproteobacteria</taxon>
        <taxon>Enterobacterales</taxon>
        <taxon>Enterobacteriaceae</taxon>
        <taxon>Salmonella</taxon>
    </lineage>
</organism>
<reference evidence="3" key="1">
    <citation type="submission" date="2017-12" db="EMBL/GenBank/DDBJ databases">
        <title>FDA dAtabase for Regulatory Grade micrObial Sequences (FDA-ARGOS): Supporting development and validation of Infectious Disease Dx tests.</title>
        <authorList>
            <person name="Sichtig H."/>
            <person name="Tallon L."/>
            <person name="Sadzewicz L."/>
            <person name="Sengamalay N."/>
            <person name="Nagaraj S."/>
            <person name="Vavikolanu K."/>
            <person name="Aluvathingal J."/>
            <person name="Nadendla S."/>
            <person name="Pirone D.C."/>
            <person name="Hoffman M."/>
            <person name="Muruvanda T."/>
            <person name="Allard M."/>
            <person name="Evans P."/>
        </authorList>
    </citation>
    <scope>NUCLEOTIDE SEQUENCE [LARGE SCALE GENOMIC DNA]</scope>
    <source>
        <strain evidence="3">FDAARGOS_55</strain>
    </source>
</reference>
<dbReference type="PROSITE" id="PS50042">
    <property type="entry name" value="CNMP_BINDING_3"/>
    <property type="match status" value="1"/>
</dbReference>
<evidence type="ECO:0000313" key="2">
    <source>
        <dbReference type="EMBL" id="PNO32318.1"/>
    </source>
</evidence>
<gene>
    <name evidence="2" type="ORF">RK55_003245</name>
</gene>
<feature type="domain" description="Cyclic nucleotide-binding" evidence="1">
    <location>
        <begin position="44"/>
        <end position="111"/>
    </location>
</feature>
<accession>A0A2K0JAN2</accession>
<comment type="caution">
    <text evidence="2">The sequence shown here is derived from an EMBL/GenBank/DDBJ whole genome shotgun (WGS) entry which is preliminary data.</text>
</comment>
<protein>
    <recommendedName>
        <fullName evidence="1">Cyclic nucleotide-binding domain-containing protein</fullName>
    </recommendedName>
</protein>
<dbReference type="Proteomes" id="UP000236163">
    <property type="component" value="Unassembled WGS sequence"/>
</dbReference>
<dbReference type="STRING" id="523831.SEHO0A_04598"/>
<sequence>MSGNPHFWGDALFKIEQAIHDEFMGTPSRFKIERIAQVTEFYINDGYVYYIINNDIIQIFNSEKRLLGLSKHNHLLGLVSLFGYKPRETSLTSLKNLVVYKIDDKTFSSLISKHNLWKQLSLILCFYINKSENTYSNVSYDSISNIVPKLIHEYKEIEPDENTISLNKFILSRCNISKSQLFNVMKSIKKTSHNKCEE</sequence>
<dbReference type="InterPro" id="IPR018490">
    <property type="entry name" value="cNMP-bd_dom_sf"/>
</dbReference>